<reference evidence="2 3" key="1">
    <citation type="submission" date="2021-01" db="EMBL/GenBank/DDBJ databases">
        <title>Whole genome shotgun sequence of Actinoplanes durhamensis NBRC 14914.</title>
        <authorList>
            <person name="Komaki H."/>
            <person name="Tamura T."/>
        </authorList>
    </citation>
    <scope>NUCLEOTIDE SEQUENCE [LARGE SCALE GENOMIC DNA]</scope>
    <source>
        <strain evidence="2 3">NBRC 14914</strain>
    </source>
</reference>
<evidence type="ECO:0000313" key="2">
    <source>
        <dbReference type="EMBL" id="GIE00893.1"/>
    </source>
</evidence>
<accession>A0ABQ3YTJ4</accession>
<feature type="compositionally biased region" description="Polar residues" evidence="1">
    <location>
        <begin position="1"/>
        <end position="11"/>
    </location>
</feature>
<protein>
    <submittedName>
        <fullName evidence="2">Uncharacterized protein</fullName>
    </submittedName>
</protein>
<name>A0ABQ3YTJ4_9ACTN</name>
<sequence>MTQPSLFSQAQLAAMRDPTKARNYSSDREAFRRDHKARREHGKAQRHAQRIYQEFQQSCSGEPPSLPARTVS</sequence>
<feature type="region of interest" description="Disordered" evidence="1">
    <location>
        <begin position="1"/>
        <end position="48"/>
    </location>
</feature>
<evidence type="ECO:0000256" key="1">
    <source>
        <dbReference type="SAM" id="MobiDB-lite"/>
    </source>
</evidence>
<evidence type="ECO:0000313" key="3">
    <source>
        <dbReference type="Proteomes" id="UP000637628"/>
    </source>
</evidence>
<keyword evidence="3" id="KW-1185">Reference proteome</keyword>
<dbReference type="Proteomes" id="UP000637628">
    <property type="component" value="Unassembled WGS sequence"/>
</dbReference>
<proteinExistence type="predicted"/>
<comment type="caution">
    <text evidence="2">The sequence shown here is derived from an EMBL/GenBank/DDBJ whole genome shotgun (WGS) entry which is preliminary data.</text>
</comment>
<feature type="compositionally biased region" description="Basic and acidic residues" evidence="1">
    <location>
        <begin position="17"/>
        <end position="32"/>
    </location>
</feature>
<organism evidence="2 3">
    <name type="scientific">Paractinoplanes durhamensis</name>
    <dbReference type="NCBI Taxonomy" id="113563"/>
    <lineage>
        <taxon>Bacteria</taxon>
        <taxon>Bacillati</taxon>
        <taxon>Actinomycetota</taxon>
        <taxon>Actinomycetes</taxon>
        <taxon>Micromonosporales</taxon>
        <taxon>Micromonosporaceae</taxon>
        <taxon>Paractinoplanes</taxon>
    </lineage>
</organism>
<gene>
    <name evidence="2" type="ORF">Adu01nite_22430</name>
</gene>
<dbReference type="EMBL" id="BOML01000019">
    <property type="protein sequence ID" value="GIE00893.1"/>
    <property type="molecule type" value="Genomic_DNA"/>
</dbReference>
<feature type="compositionally biased region" description="Basic residues" evidence="1">
    <location>
        <begin position="33"/>
        <end position="48"/>
    </location>
</feature>